<name>A0ABV8ACK1_9DEIO</name>
<organism evidence="1 2">
    <name type="scientific">Deinococcus antarcticus</name>
    <dbReference type="NCBI Taxonomy" id="1298767"/>
    <lineage>
        <taxon>Bacteria</taxon>
        <taxon>Thermotogati</taxon>
        <taxon>Deinococcota</taxon>
        <taxon>Deinococci</taxon>
        <taxon>Deinococcales</taxon>
        <taxon>Deinococcaceae</taxon>
        <taxon>Deinococcus</taxon>
    </lineage>
</organism>
<comment type="caution">
    <text evidence="1">The sequence shown here is derived from an EMBL/GenBank/DDBJ whole genome shotgun (WGS) entry which is preliminary data.</text>
</comment>
<accession>A0ABV8ACK1</accession>
<reference evidence="2" key="1">
    <citation type="journal article" date="2019" name="Int. J. Syst. Evol. Microbiol.">
        <title>The Global Catalogue of Microorganisms (GCM) 10K type strain sequencing project: providing services to taxonomists for standard genome sequencing and annotation.</title>
        <authorList>
            <consortium name="The Broad Institute Genomics Platform"/>
            <consortium name="The Broad Institute Genome Sequencing Center for Infectious Disease"/>
            <person name="Wu L."/>
            <person name="Ma J."/>
        </authorList>
    </citation>
    <scope>NUCLEOTIDE SEQUENCE [LARGE SCALE GENOMIC DNA]</scope>
    <source>
        <strain evidence="2">CCTCC AB 2013263</strain>
    </source>
</reference>
<evidence type="ECO:0000313" key="2">
    <source>
        <dbReference type="Proteomes" id="UP001595748"/>
    </source>
</evidence>
<keyword evidence="2" id="KW-1185">Reference proteome</keyword>
<proteinExistence type="predicted"/>
<evidence type="ECO:0000313" key="1">
    <source>
        <dbReference type="EMBL" id="MFC3862895.1"/>
    </source>
</evidence>
<sequence>MRAERCDVTVDSRGDPARVVWLGQPFAVQRVLRTFCTGGPGTGGLSTPLREHWWVQSGETTLHVYRVEYGGREVLWWLAAIDTDPRGFMRLM</sequence>
<protein>
    <submittedName>
        <fullName evidence="1">Uncharacterized protein</fullName>
    </submittedName>
</protein>
<dbReference type="EMBL" id="JBHRZF010000217">
    <property type="protein sequence ID" value="MFC3862895.1"/>
    <property type="molecule type" value="Genomic_DNA"/>
</dbReference>
<dbReference type="RefSeq" id="WP_380080830.1">
    <property type="nucleotide sequence ID" value="NZ_JBHRZF010000217.1"/>
</dbReference>
<gene>
    <name evidence="1" type="ORF">ACFOPQ_19210</name>
</gene>
<dbReference type="Proteomes" id="UP001595748">
    <property type="component" value="Unassembled WGS sequence"/>
</dbReference>